<comment type="pathway">
    <text evidence="3">Cofactor biosynthesis; riboflavin biosynthesis; riboflavin from 2-hydroxy-3-oxobutyl phosphate and 5-amino-6-(D-ribitylamino)uracil: step 2/2.</text>
</comment>
<dbReference type="InterPro" id="IPR023366">
    <property type="entry name" value="ATP_synth_asu-like_sf"/>
</dbReference>
<feature type="domain" description="Lumazine-binding" evidence="9">
    <location>
        <begin position="68"/>
        <end position="169"/>
    </location>
</feature>
<protein>
    <recommendedName>
        <fullName evidence="5">Riboflavin synthase</fullName>
        <ecNumber evidence="4">2.5.1.9</ecNumber>
    </recommendedName>
</protein>
<dbReference type="Pfam" id="PF00677">
    <property type="entry name" value="Lum_binding"/>
    <property type="match status" value="2"/>
</dbReference>
<sequence length="173" mass="18445">MILGDLSVGASISIDGACHTVVELFDDGFAVNSIGTTLAKTIASQYQEGSKVNLERATIVGSRLDGHLVQGHVDGTGEVTSVKSMGQYHLMDIDLPDKIMATTVVTGSITVNGVSLTVNAIVQKDLSQHLCQLAIIPFTWRNTNLGELTVGSNVNVEGDVIGKYLNRFQERSL</sequence>
<name>A0A381UXF6_9ZZZZ</name>
<evidence type="ECO:0000256" key="1">
    <source>
        <dbReference type="ARBA" id="ARBA00000968"/>
    </source>
</evidence>
<dbReference type="InterPro" id="IPR026017">
    <property type="entry name" value="Lumazine-bd_dom"/>
</dbReference>
<dbReference type="PANTHER" id="PTHR21098:SF12">
    <property type="entry name" value="RIBOFLAVIN SYNTHASE"/>
    <property type="match status" value="1"/>
</dbReference>
<keyword evidence="7" id="KW-0808">Transferase</keyword>
<evidence type="ECO:0000259" key="9">
    <source>
        <dbReference type="PROSITE" id="PS51177"/>
    </source>
</evidence>
<reference evidence="10" key="1">
    <citation type="submission" date="2018-05" db="EMBL/GenBank/DDBJ databases">
        <authorList>
            <person name="Lanie J.A."/>
            <person name="Ng W.-L."/>
            <person name="Kazmierczak K.M."/>
            <person name="Andrzejewski T.M."/>
            <person name="Davidsen T.M."/>
            <person name="Wayne K.J."/>
            <person name="Tettelin H."/>
            <person name="Glass J.I."/>
            <person name="Rusch D."/>
            <person name="Podicherti R."/>
            <person name="Tsui H.-C.T."/>
            <person name="Winkler M.E."/>
        </authorList>
    </citation>
    <scope>NUCLEOTIDE SEQUENCE</scope>
</reference>
<evidence type="ECO:0000256" key="7">
    <source>
        <dbReference type="ARBA" id="ARBA00022679"/>
    </source>
</evidence>
<evidence type="ECO:0000256" key="3">
    <source>
        <dbReference type="ARBA" id="ARBA00004887"/>
    </source>
</evidence>
<organism evidence="10">
    <name type="scientific">marine metagenome</name>
    <dbReference type="NCBI Taxonomy" id="408172"/>
    <lineage>
        <taxon>unclassified sequences</taxon>
        <taxon>metagenomes</taxon>
        <taxon>ecological metagenomes</taxon>
    </lineage>
</organism>
<dbReference type="CDD" id="cd00402">
    <property type="entry name" value="Riboflavin_synthase_like"/>
    <property type="match status" value="1"/>
</dbReference>
<dbReference type="NCBIfam" id="NF006767">
    <property type="entry name" value="PRK09289.1"/>
    <property type="match status" value="1"/>
</dbReference>
<accession>A0A381UXF6</accession>
<keyword evidence="8" id="KW-0677">Repeat</keyword>
<evidence type="ECO:0000313" key="10">
    <source>
        <dbReference type="EMBL" id="SVA32634.1"/>
    </source>
</evidence>
<dbReference type="InterPro" id="IPR017938">
    <property type="entry name" value="Riboflavin_synthase-like_b-brl"/>
</dbReference>
<proteinExistence type="predicted"/>
<dbReference type="GO" id="GO:0004746">
    <property type="term" value="F:riboflavin synthase activity"/>
    <property type="evidence" value="ECO:0007669"/>
    <property type="project" value="UniProtKB-EC"/>
</dbReference>
<dbReference type="PIRSF" id="PIRSF000498">
    <property type="entry name" value="Riboflavin_syn_A"/>
    <property type="match status" value="1"/>
</dbReference>
<dbReference type="PANTHER" id="PTHR21098">
    <property type="entry name" value="RIBOFLAVIN SYNTHASE ALPHA CHAIN"/>
    <property type="match status" value="1"/>
</dbReference>
<gene>
    <name evidence="10" type="ORF">METZ01_LOCUS85488</name>
</gene>
<keyword evidence="6" id="KW-0686">Riboflavin biosynthesis</keyword>
<dbReference type="PROSITE" id="PS51177">
    <property type="entry name" value="LUMAZINE_BIND"/>
    <property type="match status" value="2"/>
</dbReference>
<dbReference type="EMBL" id="UINC01007314">
    <property type="protein sequence ID" value="SVA32634.1"/>
    <property type="molecule type" value="Genomic_DNA"/>
</dbReference>
<dbReference type="EC" id="2.5.1.9" evidence="4"/>
<evidence type="ECO:0000256" key="6">
    <source>
        <dbReference type="ARBA" id="ARBA00022619"/>
    </source>
</evidence>
<dbReference type="InterPro" id="IPR001783">
    <property type="entry name" value="Lumazine-bd"/>
</dbReference>
<evidence type="ECO:0000256" key="2">
    <source>
        <dbReference type="ARBA" id="ARBA00002803"/>
    </source>
</evidence>
<comment type="function">
    <text evidence="2">Catalyzes the dismutation of two molecules of 6,7-dimethyl-8-ribityllumazine, resulting in the formation of riboflavin and 5-amino-6-(D-ribitylamino)uracil.</text>
</comment>
<dbReference type="AlphaFoldDB" id="A0A381UXF6"/>
<dbReference type="Gene3D" id="2.40.30.20">
    <property type="match status" value="2"/>
</dbReference>
<feature type="domain" description="Lumazine-binding" evidence="9">
    <location>
        <begin position="1"/>
        <end position="67"/>
    </location>
</feature>
<dbReference type="GO" id="GO:0009231">
    <property type="term" value="P:riboflavin biosynthetic process"/>
    <property type="evidence" value="ECO:0007669"/>
    <property type="project" value="UniProtKB-KW"/>
</dbReference>
<comment type="catalytic activity">
    <reaction evidence="1">
        <text>2 6,7-dimethyl-8-(1-D-ribityl)lumazine + H(+) = 5-amino-6-(D-ribitylamino)uracil + riboflavin</text>
        <dbReference type="Rhea" id="RHEA:20772"/>
        <dbReference type="ChEBI" id="CHEBI:15378"/>
        <dbReference type="ChEBI" id="CHEBI:15934"/>
        <dbReference type="ChEBI" id="CHEBI:57986"/>
        <dbReference type="ChEBI" id="CHEBI:58201"/>
        <dbReference type="EC" id="2.5.1.9"/>
    </reaction>
</comment>
<evidence type="ECO:0000256" key="8">
    <source>
        <dbReference type="ARBA" id="ARBA00022737"/>
    </source>
</evidence>
<evidence type="ECO:0000256" key="4">
    <source>
        <dbReference type="ARBA" id="ARBA00012827"/>
    </source>
</evidence>
<evidence type="ECO:0000256" key="5">
    <source>
        <dbReference type="ARBA" id="ARBA00013950"/>
    </source>
</evidence>
<dbReference type="SUPFAM" id="SSF63380">
    <property type="entry name" value="Riboflavin synthase domain-like"/>
    <property type="match status" value="2"/>
</dbReference>